<gene>
    <name evidence="2" type="ORF">C1H46_030074</name>
</gene>
<reference evidence="2 3" key="1">
    <citation type="journal article" date="2019" name="G3 (Bethesda)">
        <title>Sequencing of a Wild Apple (Malus baccata) Genome Unravels the Differences Between Cultivated and Wild Apple Species Regarding Disease Resistance and Cold Tolerance.</title>
        <authorList>
            <person name="Chen X."/>
        </authorList>
    </citation>
    <scope>NUCLEOTIDE SEQUENCE [LARGE SCALE GENOMIC DNA]</scope>
    <source>
        <strain evidence="3">cv. Shandingzi</strain>
        <tissue evidence="2">Leaves</tissue>
    </source>
</reference>
<accession>A0A540LD25</accession>
<evidence type="ECO:0008006" key="4">
    <source>
        <dbReference type="Google" id="ProtNLM"/>
    </source>
</evidence>
<protein>
    <recommendedName>
        <fullName evidence="4">Sugar phosphate transporter domain-containing protein</fullName>
    </recommendedName>
</protein>
<evidence type="ECO:0000313" key="3">
    <source>
        <dbReference type="Proteomes" id="UP000315295"/>
    </source>
</evidence>
<feature type="transmembrane region" description="Helical" evidence="1">
    <location>
        <begin position="7"/>
        <end position="26"/>
    </location>
</feature>
<keyword evidence="1" id="KW-1133">Transmembrane helix</keyword>
<name>A0A540LD25_MALBA</name>
<feature type="transmembrane region" description="Helical" evidence="1">
    <location>
        <begin position="38"/>
        <end position="60"/>
    </location>
</feature>
<organism evidence="2 3">
    <name type="scientific">Malus baccata</name>
    <name type="common">Siberian crab apple</name>
    <name type="synonym">Pyrus baccata</name>
    <dbReference type="NCBI Taxonomy" id="106549"/>
    <lineage>
        <taxon>Eukaryota</taxon>
        <taxon>Viridiplantae</taxon>
        <taxon>Streptophyta</taxon>
        <taxon>Embryophyta</taxon>
        <taxon>Tracheophyta</taxon>
        <taxon>Spermatophyta</taxon>
        <taxon>Magnoliopsida</taxon>
        <taxon>eudicotyledons</taxon>
        <taxon>Gunneridae</taxon>
        <taxon>Pentapetalae</taxon>
        <taxon>rosids</taxon>
        <taxon>fabids</taxon>
        <taxon>Rosales</taxon>
        <taxon>Rosaceae</taxon>
        <taxon>Amygdaloideae</taxon>
        <taxon>Maleae</taxon>
        <taxon>Malus</taxon>
    </lineage>
</organism>
<sequence length="96" mass="10987">MKGKSHLSTIGLVIAWYLSNIGVLLLNKYLLSNYGFKYPIFLTMCHMSAYSLLSYIAIAWMKIRSRVQFLKIAALSLVFGVSVVFWNISLRSHHCK</sequence>
<comment type="caution">
    <text evidence="2">The sequence shown here is derived from an EMBL/GenBank/DDBJ whole genome shotgun (WGS) entry which is preliminary data.</text>
</comment>
<dbReference type="AlphaFoldDB" id="A0A540LD25"/>
<proteinExistence type="predicted"/>
<evidence type="ECO:0000313" key="2">
    <source>
        <dbReference type="EMBL" id="TQD84365.1"/>
    </source>
</evidence>
<keyword evidence="1" id="KW-0812">Transmembrane</keyword>
<dbReference type="Proteomes" id="UP000315295">
    <property type="component" value="Unassembled WGS sequence"/>
</dbReference>
<dbReference type="STRING" id="106549.A0A540LD25"/>
<dbReference type="EMBL" id="VIEB01000640">
    <property type="protein sequence ID" value="TQD84365.1"/>
    <property type="molecule type" value="Genomic_DNA"/>
</dbReference>
<feature type="transmembrane region" description="Helical" evidence="1">
    <location>
        <begin position="72"/>
        <end position="90"/>
    </location>
</feature>
<keyword evidence="3" id="KW-1185">Reference proteome</keyword>
<evidence type="ECO:0000256" key="1">
    <source>
        <dbReference type="SAM" id="Phobius"/>
    </source>
</evidence>
<keyword evidence="1" id="KW-0472">Membrane</keyword>